<evidence type="ECO:0000256" key="1">
    <source>
        <dbReference type="SAM" id="MobiDB-lite"/>
    </source>
</evidence>
<gene>
    <name evidence="2" type="ORF">SAMN05216313_13126</name>
</gene>
<dbReference type="Proteomes" id="UP000198508">
    <property type="component" value="Unassembled WGS sequence"/>
</dbReference>
<organism evidence="2 3">
    <name type="scientific">Enterocloster lavalensis</name>
    <dbReference type="NCBI Taxonomy" id="460384"/>
    <lineage>
        <taxon>Bacteria</taxon>
        <taxon>Bacillati</taxon>
        <taxon>Bacillota</taxon>
        <taxon>Clostridia</taxon>
        <taxon>Lachnospirales</taxon>
        <taxon>Lachnospiraceae</taxon>
        <taxon>Enterocloster</taxon>
    </lineage>
</organism>
<accession>A0A1I0JJL7</accession>
<feature type="compositionally biased region" description="Basic and acidic residues" evidence="1">
    <location>
        <begin position="150"/>
        <end position="169"/>
    </location>
</feature>
<protein>
    <recommendedName>
        <fullName evidence="4">DUF3788 domain-containing protein</fullName>
    </recommendedName>
</protein>
<dbReference type="Pfam" id="PF12663">
    <property type="entry name" value="DUF3788"/>
    <property type="match status" value="1"/>
</dbReference>
<name>A0A1I0JJL7_9FIRM</name>
<proteinExistence type="predicted"/>
<sequence>MEWNLLYGKDRKPTLEEAGAFAGKLLSEDFMGFMAENCPAAPKLEYSGCTMQPGWNIKFKKNGKNVCTLYPLDGYFICMILIGGDAMAEMEARLGDFTPYIQGKFRDTRIFQGSRWLYLEIREQAVEWDLEELVFLKLRSMGLTPGPAPEKGKRTAREKGKGTASEKGKGMAPETVKGTAARGKGKRNEDEN</sequence>
<dbReference type="AlphaFoldDB" id="A0A1I0JJL7"/>
<keyword evidence="3" id="KW-1185">Reference proteome</keyword>
<dbReference type="STRING" id="460384.SAMN05216313_13126"/>
<dbReference type="GeneID" id="93280759"/>
<evidence type="ECO:0000313" key="3">
    <source>
        <dbReference type="Proteomes" id="UP000198508"/>
    </source>
</evidence>
<evidence type="ECO:0000313" key="2">
    <source>
        <dbReference type="EMBL" id="SEU10533.1"/>
    </source>
</evidence>
<dbReference type="InterPro" id="IPR024265">
    <property type="entry name" value="DUF3788"/>
</dbReference>
<evidence type="ECO:0008006" key="4">
    <source>
        <dbReference type="Google" id="ProtNLM"/>
    </source>
</evidence>
<dbReference type="EMBL" id="FOIM01000031">
    <property type="protein sequence ID" value="SEU10533.1"/>
    <property type="molecule type" value="Genomic_DNA"/>
</dbReference>
<feature type="region of interest" description="Disordered" evidence="1">
    <location>
        <begin position="145"/>
        <end position="192"/>
    </location>
</feature>
<dbReference type="RefSeq" id="WP_166434632.1">
    <property type="nucleotide sequence ID" value="NZ_DAINWJ010000149.1"/>
</dbReference>
<reference evidence="3" key="1">
    <citation type="submission" date="2016-10" db="EMBL/GenBank/DDBJ databases">
        <authorList>
            <person name="Varghese N."/>
            <person name="Submissions S."/>
        </authorList>
    </citation>
    <scope>NUCLEOTIDE SEQUENCE [LARGE SCALE GENOMIC DNA]</scope>
    <source>
        <strain evidence="3">NLAE-zl-G277</strain>
    </source>
</reference>